<evidence type="ECO:0000256" key="1">
    <source>
        <dbReference type="SAM" id="MobiDB-lite"/>
    </source>
</evidence>
<evidence type="ECO:0000256" key="2">
    <source>
        <dbReference type="SAM" id="SignalP"/>
    </source>
</evidence>
<feature type="chain" id="PRO_5015495230" evidence="2">
    <location>
        <begin position="22"/>
        <end position="142"/>
    </location>
</feature>
<evidence type="ECO:0000313" key="3">
    <source>
        <dbReference type="EMBL" id="PTB78738.1"/>
    </source>
</evidence>
<reference evidence="3 4" key="1">
    <citation type="submission" date="2016-07" db="EMBL/GenBank/DDBJ databases">
        <title>Multiple horizontal gene transfer events from other fungi enriched the ability of initially mycotrophic Trichoderma (Ascomycota) to feed on dead plant biomass.</title>
        <authorList>
            <consortium name="DOE Joint Genome Institute"/>
            <person name="Aerts A."/>
            <person name="Atanasova L."/>
            <person name="Chenthamara K."/>
            <person name="Zhang J."/>
            <person name="Grujic M."/>
            <person name="Henrissat B."/>
            <person name="Kuo A."/>
            <person name="Salamov A."/>
            <person name="Lipzen A."/>
            <person name="Labutti K."/>
            <person name="Barry K."/>
            <person name="Miao Y."/>
            <person name="Rahimi M.J."/>
            <person name="Shen Q."/>
            <person name="Grigoriev I.V."/>
            <person name="Kubicek C.P."/>
            <person name="Druzhinina I.S."/>
        </authorList>
    </citation>
    <scope>NUCLEOTIDE SEQUENCE [LARGE SCALE GENOMIC DNA]</scope>
    <source>
        <strain evidence="3 4">ATCC 18648</strain>
    </source>
</reference>
<evidence type="ECO:0000313" key="4">
    <source>
        <dbReference type="Proteomes" id="UP000240760"/>
    </source>
</evidence>
<keyword evidence="4" id="KW-1185">Reference proteome</keyword>
<keyword evidence="2" id="KW-0732">Signal</keyword>
<name>A0A2T4CB42_TRILO</name>
<feature type="signal peptide" evidence="2">
    <location>
        <begin position="1"/>
        <end position="21"/>
    </location>
</feature>
<dbReference type="OrthoDB" id="5084295at2759"/>
<dbReference type="Proteomes" id="UP000240760">
    <property type="component" value="Unassembled WGS sequence"/>
</dbReference>
<organism evidence="3 4">
    <name type="scientific">Trichoderma longibrachiatum ATCC 18648</name>
    <dbReference type="NCBI Taxonomy" id="983965"/>
    <lineage>
        <taxon>Eukaryota</taxon>
        <taxon>Fungi</taxon>
        <taxon>Dikarya</taxon>
        <taxon>Ascomycota</taxon>
        <taxon>Pezizomycotina</taxon>
        <taxon>Sordariomycetes</taxon>
        <taxon>Hypocreomycetidae</taxon>
        <taxon>Hypocreales</taxon>
        <taxon>Hypocreaceae</taxon>
        <taxon>Trichoderma</taxon>
    </lineage>
</organism>
<gene>
    <name evidence="3" type="ORF">M440DRAFT_1390348</name>
</gene>
<dbReference type="AlphaFoldDB" id="A0A2T4CB42"/>
<accession>A0A2T4CB42</accession>
<proteinExistence type="predicted"/>
<feature type="region of interest" description="Disordered" evidence="1">
    <location>
        <begin position="24"/>
        <end position="43"/>
    </location>
</feature>
<protein>
    <submittedName>
        <fullName evidence="3">Uncharacterized protein</fullName>
    </submittedName>
</protein>
<dbReference type="EMBL" id="KZ679129">
    <property type="protein sequence ID" value="PTB78738.1"/>
    <property type="molecule type" value="Genomic_DNA"/>
</dbReference>
<feature type="region of interest" description="Disordered" evidence="1">
    <location>
        <begin position="95"/>
        <end position="114"/>
    </location>
</feature>
<sequence>MPHFNMLLILILLFTSTLLASAPPEAHPPRPHVPGQWGNDTKGDEVHWLPGEPAPTNDVVFSWCRKGAVGCQRAALKHGRCYDLSMLEDGPKLRLQRPTHSNVHGTKPLGKGDLCGEQEQGRVASAGERGAVLRGGAGEEVV</sequence>